<name>A0A1S3ZLQ8_TOBAC</name>
<evidence type="ECO:0000256" key="1">
    <source>
        <dbReference type="ARBA" id="ARBA00000085"/>
    </source>
</evidence>
<sequence length="291" mass="33130">MKTQEFVQLHVNEFLLKQKALQVRLMGGEIGIIDNDIGEKGNCFRCNIFLIACQSHVQKHQAINSISSHQKPEGSDVILFIREEERRKVLHRFMINIGLRAHVVKWLDQFSPTLKKVKRKLITFLSYNSSSLGKSKEIPLSALDGTYDDYIPSIQMRGRGLYSKSAVIRFILIIIDTSVGPLREISRVMAEFRKDFPKNISLRVVWLDKPGIDEDKLPSTVIDVVMAKPLHGSCLYHVLGFVAEFGDTILPTITQEVREERTSRIKILNTPMRSRSPCLEGEIQDVSVDVI</sequence>
<gene>
    <name evidence="4" type="primary">LOC107788170</name>
</gene>
<organism evidence="4">
    <name type="scientific">Nicotiana tabacum</name>
    <name type="common">Common tobacco</name>
    <dbReference type="NCBI Taxonomy" id="4097"/>
    <lineage>
        <taxon>Eukaryota</taxon>
        <taxon>Viridiplantae</taxon>
        <taxon>Streptophyta</taxon>
        <taxon>Embryophyta</taxon>
        <taxon>Tracheophyta</taxon>
        <taxon>Spermatophyta</taxon>
        <taxon>Magnoliopsida</taxon>
        <taxon>eudicotyledons</taxon>
        <taxon>Gunneridae</taxon>
        <taxon>Pentapetalae</taxon>
        <taxon>asterids</taxon>
        <taxon>lamiids</taxon>
        <taxon>Solanales</taxon>
        <taxon>Solanaceae</taxon>
        <taxon>Nicotianoideae</taxon>
        <taxon>Nicotianeae</taxon>
        <taxon>Nicotiana</taxon>
    </lineage>
</organism>
<dbReference type="PANTHER" id="PTHR43719">
    <property type="entry name" value="TWO-COMPONENT HISTIDINE KINASE"/>
    <property type="match status" value="1"/>
</dbReference>
<reference evidence="4" key="1">
    <citation type="submission" date="2025-08" db="UniProtKB">
        <authorList>
            <consortium name="RefSeq"/>
        </authorList>
    </citation>
    <scope>IDENTIFICATION</scope>
</reference>
<comment type="catalytic activity">
    <reaction evidence="1">
        <text>ATP + protein L-histidine = ADP + protein N-phospho-L-histidine.</text>
        <dbReference type="EC" id="2.7.13.3"/>
    </reaction>
</comment>
<dbReference type="OrthoDB" id="60033at2759"/>
<dbReference type="InterPro" id="IPR050956">
    <property type="entry name" value="2C_system_His_kinase"/>
</dbReference>
<keyword evidence="3" id="KW-0597">Phosphoprotein</keyword>
<dbReference type="OMA" id="FCESETM"/>
<dbReference type="RefSeq" id="XP_016465311.1">
    <property type="nucleotide sequence ID" value="XM_016609825.1"/>
</dbReference>
<dbReference type="AlphaFoldDB" id="A0A1S3ZLQ8"/>
<accession>A0A1S3ZLQ8</accession>
<protein>
    <recommendedName>
        <fullName evidence="2">histidine kinase</fullName>
        <ecNumber evidence="2">2.7.13.3</ecNumber>
    </recommendedName>
</protein>
<dbReference type="KEGG" id="nta:107788170"/>
<dbReference type="EC" id="2.7.13.3" evidence="2"/>
<dbReference type="STRING" id="4097.A0A1S3ZLQ8"/>
<evidence type="ECO:0000313" key="4">
    <source>
        <dbReference type="RefSeq" id="XP_016465311.1"/>
    </source>
</evidence>
<evidence type="ECO:0000256" key="3">
    <source>
        <dbReference type="ARBA" id="ARBA00022553"/>
    </source>
</evidence>
<evidence type="ECO:0000256" key="2">
    <source>
        <dbReference type="ARBA" id="ARBA00012438"/>
    </source>
</evidence>
<proteinExistence type="predicted"/>
<dbReference type="GO" id="GO:0004673">
    <property type="term" value="F:protein histidine kinase activity"/>
    <property type="evidence" value="ECO:0007669"/>
    <property type="project" value="UniProtKB-EC"/>
</dbReference>
<dbReference type="PaxDb" id="4097-A0A1S3ZLQ8"/>
<dbReference type="PANTHER" id="PTHR43719:SF75">
    <property type="entry name" value="HISTIDINE KINASE CKI1"/>
    <property type="match status" value="1"/>
</dbReference>